<keyword evidence="1" id="KW-1133">Transmembrane helix</keyword>
<protein>
    <recommendedName>
        <fullName evidence="4">Dioxygenase</fullName>
    </recommendedName>
</protein>
<dbReference type="RefSeq" id="WP_134363452.1">
    <property type="nucleotide sequence ID" value="NZ_SOGJ01000022.1"/>
</dbReference>
<comment type="caution">
    <text evidence="2">The sequence shown here is derived from an EMBL/GenBank/DDBJ whole genome shotgun (WGS) entry which is preliminary data.</text>
</comment>
<gene>
    <name evidence="2" type="ORF">E3O65_09285</name>
</gene>
<sequence>MANNRDLILLESVKTHRSRLRAAFLFGELDERRTASDNLKRAIGSVVLGAVICAACVGVSFVTKTMSDQAVARTPQPASTQSENR</sequence>
<organism evidence="2 3">
    <name type="scientific">Cryobacterium breve</name>
    <dbReference type="NCBI Taxonomy" id="1259258"/>
    <lineage>
        <taxon>Bacteria</taxon>
        <taxon>Bacillati</taxon>
        <taxon>Actinomycetota</taxon>
        <taxon>Actinomycetes</taxon>
        <taxon>Micrococcales</taxon>
        <taxon>Microbacteriaceae</taxon>
        <taxon>Cryobacterium</taxon>
    </lineage>
</organism>
<evidence type="ECO:0000256" key="1">
    <source>
        <dbReference type="SAM" id="Phobius"/>
    </source>
</evidence>
<evidence type="ECO:0000313" key="2">
    <source>
        <dbReference type="EMBL" id="TFC97908.1"/>
    </source>
</evidence>
<reference evidence="2 3" key="1">
    <citation type="submission" date="2019-03" db="EMBL/GenBank/DDBJ databases">
        <title>Genomics of glacier-inhabiting Cryobacterium strains.</title>
        <authorList>
            <person name="Liu Q."/>
            <person name="Xin Y.-H."/>
        </authorList>
    </citation>
    <scope>NUCLEOTIDE SEQUENCE [LARGE SCALE GENOMIC DNA]</scope>
    <source>
        <strain evidence="2 3">TMT4-23</strain>
    </source>
</reference>
<keyword evidence="1" id="KW-0472">Membrane</keyword>
<accession>A0ABY2IZ49</accession>
<name>A0ABY2IZ49_9MICO</name>
<dbReference type="Proteomes" id="UP000298355">
    <property type="component" value="Unassembled WGS sequence"/>
</dbReference>
<evidence type="ECO:0008006" key="4">
    <source>
        <dbReference type="Google" id="ProtNLM"/>
    </source>
</evidence>
<keyword evidence="3" id="KW-1185">Reference proteome</keyword>
<dbReference type="EMBL" id="SOGJ01000022">
    <property type="protein sequence ID" value="TFC97908.1"/>
    <property type="molecule type" value="Genomic_DNA"/>
</dbReference>
<evidence type="ECO:0000313" key="3">
    <source>
        <dbReference type="Proteomes" id="UP000298355"/>
    </source>
</evidence>
<proteinExistence type="predicted"/>
<feature type="transmembrane region" description="Helical" evidence="1">
    <location>
        <begin position="42"/>
        <end position="63"/>
    </location>
</feature>
<keyword evidence="1" id="KW-0812">Transmembrane</keyword>